<dbReference type="AlphaFoldDB" id="W0RRU1"/>
<evidence type="ECO:0000313" key="6">
    <source>
        <dbReference type="EMBL" id="AHG93421.1"/>
    </source>
</evidence>
<organism evidence="6 7">
    <name type="scientific">Gemmatirosa kalamazoonensis</name>
    <dbReference type="NCBI Taxonomy" id="861299"/>
    <lineage>
        <taxon>Bacteria</taxon>
        <taxon>Pseudomonadati</taxon>
        <taxon>Gemmatimonadota</taxon>
        <taxon>Gemmatimonadia</taxon>
        <taxon>Gemmatimonadales</taxon>
        <taxon>Gemmatimonadaceae</taxon>
        <taxon>Gemmatirosa</taxon>
    </lineage>
</organism>
<dbReference type="PANTHER" id="PTHR45138">
    <property type="entry name" value="REGULATORY COMPONENTS OF SENSORY TRANSDUCTION SYSTEM"/>
    <property type="match status" value="1"/>
</dbReference>
<dbReference type="SUPFAM" id="SSF55073">
    <property type="entry name" value="Nucleotide cyclase"/>
    <property type="match status" value="1"/>
</dbReference>
<dbReference type="GO" id="GO:0005886">
    <property type="term" value="C:plasma membrane"/>
    <property type="evidence" value="ECO:0007669"/>
    <property type="project" value="TreeGrafter"/>
</dbReference>
<evidence type="ECO:0000313" key="7">
    <source>
        <dbReference type="Proteomes" id="UP000019151"/>
    </source>
</evidence>
<evidence type="ECO:0000259" key="4">
    <source>
        <dbReference type="PROSITE" id="PS50110"/>
    </source>
</evidence>
<reference evidence="6 7" key="1">
    <citation type="journal article" date="2014" name="Genome Announc.">
        <title>Genome Sequence and Methylome of Soil Bacterium Gemmatirosa kalamazoonensis KBS708T, a Member of the Rarely Cultivated Gemmatimonadetes Phylum.</title>
        <authorList>
            <person name="Debruyn J.M."/>
            <person name="Radosevich M."/>
            <person name="Wommack K.E."/>
            <person name="Polson S.W."/>
            <person name="Hauser L.J."/>
            <person name="Fawaz M.N."/>
            <person name="Korlach J."/>
            <person name="Tsai Y.C."/>
        </authorList>
    </citation>
    <scope>NUCLEOTIDE SEQUENCE [LARGE SCALE GENOMIC DNA]</scope>
    <source>
        <strain evidence="6 7">KBS708</strain>
        <plasmid evidence="7">Plasmid 2</plasmid>
    </source>
</reference>
<evidence type="ECO:0000256" key="3">
    <source>
        <dbReference type="PROSITE-ProRule" id="PRU00169"/>
    </source>
</evidence>
<dbReference type="eggNOG" id="COG3706">
    <property type="taxonomic scope" value="Bacteria"/>
</dbReference>
<dbReference type="EMBL" id="CP007130">
    <property type="protein sequence ID" value="AHG93421.1"/>
    <property type="molecule type" value="Genomic_DNA"/>
</dbReference>
<dbReference type="GO" id="GO:1902201">
    <property type="term" value="P:negative regulation of bacterial-type flagellum-dependent cell motility"/>
    <property type="evidence" value="ECO:0007669"/>
    <property type="project" value="TreeGrafter"/>
</dbReference>
<dbReference type="PROSITE" id="PS50110">
    <property type="entry name" value="RESPONSE_REGULATORY"/>
    <property type="match status" value="1"/>
</dbReference>
<dbReference type="RefSeq" id="WP_025414725.1">
    <property type="nucleotide sequence ID" value="NZ_CP007130.1"/>
</dbReference>
<dbReference type="SMART" id="SM00448">
    <property type="entry name" value="REC"/>
    <property type="match status" value="1"/>
</dbReference>
<dbReference type="GO" id="GO:0000160">
    <property type="term" value="P:phosphorelay signal transduction system"/>
    <property type="evidence" value="ECO:0007669"/>
    <property type="project" value="InterPro"/>
</dbReference>
<dbReference type="InterPro" id="IPR050469">
    <property type="entry name" value="Diguanylate_Cyclase"/>
</dbReference>
<keyword evidence="3" id="KW-0597">Phosphoprotein</keyword>
<dbReference type="Gene3D" id="3.40.50.2300">
    <property type="match status" value="1"/>
</dbReference>
<feature type="modified residue" description="4-aspartylphosphate" evidence="3">
    <location>
        <position position="54"/>
    </location>
</feature>
<dbReference type="Gene3D" id="3.30.70.270">
    <property type="match status" value="1"/>
</dbReference>
<keyword evidence="6" id="KW-0614">Plasmid</keyword>
<accession>W0RRU1</accession>
<dbReference type="SMART" id="SM00267">
    <property type="entry name" value="GGDEF"/>
    <property type="match status" value="1"/>
</dbReference>
<sequence length="304" mass="32811">MNALSILLVEDNPIHARLARAAVETADQSWRLTCVTTLGAACAMPAPPDLVLLDLTLPDSSGLETLARVRERFGGTPVVLLTASDDRAIEEQALAAGAQDFLGKDELTPRTLRRAIRYAVERHRVQQELLQLSTRDELTELYNRRGFFAAAERLTCTAERRQSGADRSFVVVYADMDGLKEINDTFGHAAGDQAIQEAAWVLRHAFRAADVIARLGGDEFAVLVADAGPECIPILLDRLATAQARKNGEAGRRFRISLSVGAASAATSTDASLDTLLAEADAAAYLRKSERRRSVIRAATGTAA</sequence>
<proteinExistence type="predicted"/>
<dbReference type="PROSITE" id="PS50887">
    <property type="entry name" value="GGDEF"/>
    <property type="match status" value="1"/>
</dbReference>
<evidence type="ECO:0000259" key="5">
    <source>
        <dbReference type="PROSITE" id="PS50887"/>
    </source>
</evidence>
<gene>
    <name evidence="6" type="ORF">J421_5886</name>
</gene>
<feature type="domain" description="Response regulatory" evidence="4">
    <location>
        <begin position="5"/>
        <end position="119"/>
    </location>
</feature>
<dbReference type="InterPro" id="IPR000160">
    <property type="entry name" value="GGDEF_dom"/>
</dbReference>
<dbReference type="GO" id="GO:0043709">
    <property type="term" value="P:cell adhesion involved in single-species biofilm formation"/>
    <property type="evidence" value="ECO:0007669"/>
    <property type="project" value="TreeGrafter"/>
</dbReference>
<dbReference type="Pfam" id="PF00072">
    <property type="entry name" value="Response_reg"/>
    <property type="match status" value="1"/>
</dbReference>
<geneLocation type="plasmid" evidence="6 7">
    <name>2</name>
</geneLocation>
<dbReference type="CDD" id="cd01949">
    <property type="entry name" value="GGDEF"/>
    <property type="match status" value="1"/>
</dbReference>
<evidence type="ECO:0000256" key="2">
    <source>
        <dbReference type="ARBA" id="ARBA00034247"/>
    </source>
</evidence>
<evidence type="ECO:0000256" key="1">
    <source>
        <dbReference type="ARBA" id="ARBA00012528"/>
    </source>
</evidence>
<dbReference type="GO" id="GO:0052621">
    <property type="term" value="F:diguanylate cyclase activity"/>
    <property type="evidence" value="ECO:0007669"/>
    <property type="project" value="UniProtKB-EC"/>
</dbReference>
<dbReference type="HOGENOM" id="CLU_000445_11_28_0"/>
<name>W0RRU1_9BACT</name>
<dbReference type="Proteomes" id="UP000019151">
    <property type="component" value="Plasmid 2"/>
</dbReference>
<dbReference type="InterPro" id="IPR029787">
    <property type="entry name" value="Nucleotide_cyclase"/>
</dbReference>
<dbReference type="OrthoDB" id="9759607at2"/>
<dbReference type="EC" id="2.7.7.65" evidence="1"/>
<dbReference type="InterPro" id="IPR001789">
    <property type="entry name" value="Sig_transdc_resp-reg_receiver"/>
</dbReference>
<dbReference type="PANTHER" id="PTHR45138:SF9">
    <property type="entry name" value="DIGUANYLATE CYCLASE DGCM-RELATED"/>
    <property type="match status" value="1"/>
</dbReference>
<dbReference type="CDD" id="cd00156">
    <property type="entry name" value="REC"/>
    <property type="match status" value="1"/>
</dbReference>
<dbReference type="Pfam" id="PF00990">
    <property type="entry name" value="GGDEF"/>
    <property type="match status" value="1"/>
</dbReference>
<dbReference type="InterPro" id="IPR011006">
    <property type="entry name" value="CheY-like_superfamily"/>
</dbReference>
<dbReference type="InParanoid" id="W0RRU1"/>
<protein>
    <recommendedName>
        <fullName evidence="1">diguanylate cyclase</fullName>
        <ecNumber evidence="1">2.7.7.65</ecNumber>
    </recommendedName>
</protein>
<keyword evidence="7" id="KW-1185">Reference proteome</keyword>
<dbReference type="InterPro" id="IPR043128">
    <property type="entry name" value="Rev_trsase/Diguanyl_cyclase"/>
</dbReference>
<dbReference type="PATRIC" id="fig|861299.3.peg.5933"/>
<feature type="domain" description="GGDEF" evidence="5">
    <location>
        <begin position="167"/>
        <end position="300"/>
    </location>
</feature>
<dbReference type="NCBIfam" id="TIGR00254">
    <property type="entry name" value="GGDEF"/>
    <property type="match status" value="1"/>
</dbReference>
<dbReference type="KEGG" id="gba:J421_5886"/>
<dbReference type="SUPFAM" id="SSF52172">
    <property type="entry name" value="CheY-like"/>
    <property type="match status" value="1"/>
</dbReference>
<comment type="catalytic activity">
    <reaction evidence="2">
        <text>2 GTP = 3',3'-c-di-GMP + 2 diphosphate</text>
        <dbReference type="Rhea" id="RHEA:24898"/>
        <dbReference type="ChEBI" id="CHEBI:33019"/>
        <dbReference type="ChEBI" id="CHEBI:37565"/>
        <dbReference type="ChEBI" id="CHEBI:58805"/>
        <dbReference type="EC" id="2.7.7.65"/>
    </reaction>
</comment>